<sequence>MRKLPSILLILIVASLSLATFFRPDIRPGYGVTETKWLSDYFEPLKGTNMDTLVYFMDSGNPGPTFLLMGGTHAMEIAGTVAATIFIENAIVEHCLLE</sequence>
<gene>
    <name evidence="1" type="ORF">MESINF_2745</name>
</gene>
<dbReference type="AlphaFoldDB" id="A0A7Z7LHR1"/>
<reference evidence="1 2" key="1">
    <citation type="submission" date="2017-01" db="EMBL/GenBank/DDBJ databases">
        <authorList>
            <person name="Erauso G."/>
        </authorList>
    </citation>
    <scope>NUCLEOTIDE SEQUENCE [LARGE SCALE GENOMIC DNA]</scope>
    <source>
        <strain evidence="1">MESINF1</strain>
    </source>
</reference>
<dbReference type="KEGG" id="minf:MESINF_2745"/>
<dbReference type="SUPFAM" id="SSF53187">
    <property type="entry name" value="Zn-dependent exopeptidases"/>
    <property type="match status" value="1"/>
</dbReference>
<evidence type="ECO:0000313" key="1">
    <source>
        <dbReference type="EMBL" id="SSC14185.1"/>
    </source>
</evidence>
<dbReference type="Proteomes" id="UP000250796">
    <property type="component" value="Chromosome MESINF"/>
</dbReference>
<name>A0A7Z7LHR1_9BACT</name>
<organism evidence="1 2">
    <name type="scientific">Mesotoga infera</name>
    <dbReference type="NCBI Taxonomy" id="1236046"/>
    <lineage>
        <taxon>Bacteria</taxon>
        <taxon>Thermotogati</taxon>
        <taxon>Thermotogota</taxon>
        <taxon>Thermotogae</taxon>
        <taxon>Kosmotogales</taxon>
        <taxon>Kosmotogaceae</taxon>
        <taxon>Mesotoga</taxon>
    </lineage>
</organism>
<dbReference type="RefSeq" id="WP_169700549.1">
    <property type="nucleotide sequence ID" value="NZ_LS974202.1"/>
</dbReference>
<protein>
    <submittedName>
        <fullName evidence="1">Succinylglutamate desuccinylase/aspartoacylase (Modular protein)</fullName>
    </submittedName>
</protein>
<dbReference type="EMBL" id="LS974202">
    <property type="protein sequence ID" value="SSC14185.1"/>
    <property type="molecule type" value="Genomic_DNA"/>
</dbReference>
<proteinExistence type="predicted"/>
<keyword evidence="2" id="KW-1185">Reference proteome</keyword>
<accession>A0A7Z7LHR1</accession>
<evidence type="ECO:0000313" key="2">
    <source>
        <dbReference type="Proteomes" id="UP000250796"/>
    </source>
</evidence>